<accession>A0A2K8YYM7</accession>
<sequence>MKQVFYLLGLLWTSTTYSLSLAVPATHAVSLPDTLPKPVVLATATNTVNVDGLLPTVTPKSPTVAALGRYGEHPVSFYTRLPTIEIPLCEFTVGDQTIPIKLTYHAAGLRVGELPSWVGLGWSLQTGGMITRNVLSRPDEQNGLLGKAVDDPNSFYNSTCVTVDTEFRIAQLADNNVDGQRDVFSYRTPSGSNSFMLLPGQPGYAFLRAERTQILPATGLSSFTMVATDGIRYRFSDRETTNPNATGSNPVAAYTSAWHLSEIISATNNDRAVYTYSSQQNQSSASDPQFTWVIQGNLYEAVAGGSGVTTGITSRTTRNSQSTVQAIFPTQIDFPGGRIQFVRMPGARADGTLALDYVDLLGYDVTSSTYKLVKRFDLVYANQNGSANTLGGFLSKVNLLANDGNTIIGSYGLTYNQTVIPASGSLAKDFWGYFNGQITNNTLIASKPFTYYPSASVPIAATILIGDATRTANETLMQAGILTGISYPTGGLTQFDYQAHRYLDNTVTPAIQVLAGGLRVWQVRSYTGPGNLATTRRYTYGAGETGNGSYRSLARTTYQNNIALESRQIGSFLDFSYVSYVFSSASVFPLTPEEGAPVTYPQVTEYREDGAGGNLGKTIYTFRDAASDAGLQLGNGRSFYTSKSWDRGQPLTTTVQDVAGNLRSRITNGYAGLASGTSTQMAGLLVVRTLQQLNVTGGIGNCLAPSNQYRYMTYPYQYGLTVPTSAINVQYDDDNSGRFTQSTEQTDYDPTLYQPRERRTLAEGGIVLGTEYYYPQDYKTIATSVTTTELLGMRTLQDRNSYKPIETVHFRRETLTAAKDYKTGQLMTYAPFTLNSQPTALLKQIYVMESVPGTFTNAPYVSSPSRYTAAGGGNSFPYTQKSTIRLLMDTYSATGYLTRYTLVGGASTSFLYNTYTPTGGVPFSVVSSQTTNDALPTTQTTTYTYRQPLLGPASLTDPRGVTTSYQYDTFGRLLTIKDKDGYILKNYSYHYPTGQ</sequence>
<feature type="chain" id="PRO_5014966310" description="Sugar-binding protein" evidence="1">
    <location>
        <begin position="23"/>
        <end position="995"/>
    </location>
</feature>
<keyword evidence="1" id="KW-0732">Signal</keyword>
<gene>
    <name evidence="2" type="ORF">CWM47_13060</name>
</gene>
<dbReference type="Pfam" id="PF05593">
    <property type="entry name" value="RHS_repeat"/>
    <property type="match status" value="1"/>
</dbReference>
<proteinExistence type="predicted"/>
<dbReference type="RefSeq" id="WP_100988401.1">
    <property type="nucleotide sequence ID" value="NZ_CP025096.1"/>
</dbReference>
<dbReference type="InterPro" id="IPR031325">
    <property type="entry name" value="RHS_repeat"/>
</dbReference>
<organism evidence="2 3">
    <name type="scientific">Spirosoma pollinicola</name>
    <dbReference type="NCBI Taxonomy" id="2057025"/>
    <lineage>
        <taxon>Bacteria</taxon>
        <taxon>Pseudomonadati</taxon>
        <taxon>Bacteroidota</taxon>
        <taxon>Cytophagia</taxon>
        <taxon>Cytophagales</taxon>
        <taxon>Cytophagaceae</taxon>
        <taxon>Spirosoma</taxon>
    </lineage>
</organism>
<dbReference type="NCBIfam" id="TIGR01643">
    <property type="entry name" value="YD_repeat_2x"/>
    <property type="match status" value="1"/>
</dbReference>
<keyword evidence="3" id="KW-1185">Reference proteome</keyword>
<dbReference type="OrthoDB" id="9814627at2"/>
<reference evidence="2 3" key="1">
    <citation type="submission" date="2017-11" db="EMBL/GenBank/DDBJ databases">
        <title>Taxonomic description and genome sequences of Spirosoma HA7 sp. nov., isolated from pollen microhabitat of Corylus avellana.</title>
        <authorList>
            <person name="Ambika Manirajan B."/>
            <person name="Suarez C."/>
            <person name="Ratering S."/>
            <person name="Geissler-Plaum R."/>
            <person name="Cardinale M."/>
            <person name="Sylvia S."/>
        </authorList>
    </citation>
    <scope>NUCLEOTIDE SEQUENCE [LARGE SCALE GENOMIC DNA]</scope>
    <source>
        <strain evidence="2 3">HA7</strain>
    </source>
</reference>
<dbReference type="InterPro" id="IPR006530">
    <property type="entry name" value="YD"/>
</dbReference>
<dbReference type="Proteomes" id="UP000232883">
    <property type="component" value="Chromosome"/>
</dbReference>
<protein>
    <recommendedName>
        <fullName evidence="4">Sugar-binding protein</fullName>
    </recommendedName>
</protein>
<dbReference type="EMBL" id="CP025096">
    <property type="protein sequence ID" value="AUD02684.1"/>
    <property type="molecule type" value="Genomic_DNA"/>
</dbReference>
<dbReference type="KEGG" id="spir:CWM47_13060"/>
<feature type="signal peptide" evidence="1">
    <location>
        <begin position="1"/>
        <end position="22"/>
    </location>
</feature>
<dbReference type="AlphaFoldDB" id="A0A2K8YYM7"/>
<evidence type="ECO:0008006" key="4">
    <source>
        <dbReference type="Google" id="ProtNLM"/>
    </source>
</evidence>
<evidence type="ECO:0000313" key="2">
    <source>
        <dbReference type="EMBL" id="AUD02684.1"/>
    </source>
</evidence>
<evidence type="ECO:0000313" key="3">
    <source>
        <dbReference type="Proteomes" id="UP000232883"/>
    </source>
</evidence>
<name>A0A2K8YYM7_9BACT</name>
<evidence type="ECO:0000256" key="1">
    <source>
        <dbReference type="SAM" id="SignalP"/>
    </source>
</evidence>